<dbReference type="SMART" id="SM01049">
    <property type="entry name" value="Cache_2"/>
    <property type="match status" value="1"/>
</dbReference>
<evidence type="ECO:0000256" key="10">
    <source>
        <dbReference type="SAM" id="Phobius"/>
    </source>
</evidence>
<dbReference type="PANTHER" id="PTHR43531">
    <property type="entry name" value="PROTEIN ICFG"/>
    <property type="match status" value="1"/>
</dbReference>
<dbReference type="PROSITE" id="PS50885">
    <property type="entry name" value="HAMP"/>
    <property type="match status" value="2"/>
</dbReference>
<dbReference type="InterPro" id="IPR051310">
    <property type="entry name" value="MCP_chemotaxis"/>
</dbReference>
<dbReference type="CDD" id="cd06225">
    <property type="entry name" value="HAMP"/>
    <property type="match status" value="1"/>
</dbReference>
<keyword evidence="5 10" id="KW-1133">Transmembrane helix</keyword>
<feature type="transmembrane region" description="Helical" evidence="10">
    <location>
        <begin position="188"/>
        <end position="209"/>
    </location>
</feature>
<comment type="similarity">
    <text evidence="7">Belongs to the methyl-accepting chemotaxis (MCP) protein family.</text>
</comment>
<dbReference type="RefSeq" id="WP_319613640.1">
    <property type="nucleotide sequence ID" value="NZ_JAWXYB010000018.1"/>
</dbReference>
<dbReference type="Gene3D" id="6.10.340.10">
    <property type="match status" value="1"/>
</dbReference>
<dbReference type="AlphaFoldDB" id="A0AAW9DQV8"/>
<keyword evidence="8" id="KW-0807">Transducer</keyword>
<sequence>MILRRDVSTKLYLTAAISLIGFICLCAFALHLLYRTMVEDRIDKVDTIAQVTRSVVESIYRREQKGQLTEAQAQAKAVRIISTIRYGKDGYVFVNTSKAVRVIFPPDPKLVGQDTWNLRSAGGTYPNRIMAQRAVAGDPRPVFYRFPKPGSASPQPKVATVIYFAPWDWVIGTGVYLDNVRHAFINEIWAFAGFAVPILLVIFGVAFWLSRTIARPLRGLAAQTQRLVEGDFSIAVEGTARPDEIGILAAAIDAFKIAGIKARRLEDEASKAREAAEGERRRAEAVREETTRNLGRVVDELAGGLSKLAAGDLVQRIEQPFAADYETLRSDFNAAITQLNATMTRVAVNTDAIRSGTGEIAGASDDLSRRTEQQAASLEQTAAALDQVTATVRKTAEGASHARNVVQAAREDAERSGEVVGRAVTAMGGIAESAGEIGKITGVIDEIAFQTNLLALNAGVEAARAGDAGRGFAVVASEVRALAQRSAEAAKEITALIRTSGGQVATGVDLVAEAGKALKRIVQQVGEINHIVSDIAASTQEQATGLAQINMAVNQMDQVTQQNAAMVEQSTAAAHALSDEADSLSDLMAQFRLVAEVAPGRARVPLRQAG</sequence>
<evidence type="ECO:0000256" key="2">
    <source>
        <dbReference type="ARBA" id="ARBA00022475"/>
    </source>
</evidence>
<evidence type="ECO:0000256" key="7">
    <source>
        <dbReference type="ARBA" id="ARBA00029447"/>
    </source>
</evidence>
<organism evidence="13 14">
    <name type="scientific">Acidiphilium acidophilum</name>
    <name type="common">Thiobacillus acidophilus</name>
    <dbReference type="NCBI Taxonomy" id="76588"/>
    <lineage>
        <taxon>Bacteria</taxon>
        <taxon>Pseudomonadati</taxon>
        <taxon>Pseudomonadota</taxon>
        <taxon>Alphaproteobacteria</taxon>
        <taxon>Acetobacterales</taxon>
        <taxon>Acidocellaceae</taxon>
        <taxon>Acidiphilium</taxon>
    </lineage>
</organism>
<evidence type="ECO:0000313" key="14">
    <source>
        <dbReference type="Proteomes" id="UP001279553"/>
    </source>
</evidence>
<proteinExistence type="inferred from homology"/>
<keyword evidence="3" id="KW-0145">Chemotaxis</keyword>
<dbReference type="CDD" id="cd11386">
    <property type="entry name" value="MCP_signal"/>
    <property type="match status" value="1"/>
</dbReference>
<dbReference type="InterPro" id="IPR003660">
    <property type="entry name" value="HAMP_dom"/>
</dbReference>
<dbReference type="Pfam" id="PF00672">
    <property type="entry name" value="HAMP"/>
    <property type="match status" value="1"/>
</dbReference>
<reference evidence="13 14" key="1">
    <citation type="submission" date="2023-11" db="EMBL/GenBank/DDBJ databases">
        <title>MicrobeMod: A computational toolkit for identifying prokaryotic methylation and restriction-modification with nanopore sequencing.</title>
        <authorList>
            <person name="Crits-Christoph A."/>
            <person name="Kang S.C."/>
            <person name="Lee H."/>
            <person name="Ostrov N."/>
        </authorList>
    </citation>
    <scope>NUCLEOTIDE SEQUENCE [LARGE SCALE GENOMIC DNA]</scope>
    <source>
        <strain evidence="13 14">DSMZ 700</strain>
    </source>
</reference>
<keyword evidence="9" id="KW-0175">Coiled coil</keyword>
<evidence type="ECO:0000256" key="1">
    <source>
        <dbReference type="ARBA" id="ARBA00004651"/>
    </source>
</evidence>
<dbReference type="SMART" id="SM00283">
    <property type="entry name" value="MA"/>
    <property type="match status" value="1"/>
</dbReference>
<feature type="coiled-coil region" evidence="9">
    <location>
        <begin position="262"/>
        <end position="293"/>
    </location>
</feature>
<gene>
    <name evidence="13" type="ORF">SIL87_08055</name>
</gene>
<dbReference type="Pfam" id="PF00015">
    <property type="entry name" value="MCPsignal"/>
    <property type="match status" value="1"/>
</dbReference>
<dbReference type="InterPro" id="IPR033480">
    <property type="entry name" value="sCache_2"/>
</dbReference>
<dbReference type="Proteomes" id="UP001279553">
    <property type="component" value="Unassembled WGS sequence"/>
</dbReference>
<feature type="domain" description="HAMP" evidence="12">
    <location>
        <begin position="292"/>
        <end position="344"/>
    </location>
</feature>
<feature type="transmembrane region" description="Helical" evidence="10">
    <location>
        <begin position="12"/>
        <end position="34"/>
    </location>
</feature>
<dbReference type="Pfam" id="PF17200">
    <property type="entry name" value="sCache_2"/>
    <property type="match status" value="1"/>
</dbReference>
<name>A0AAW9DQV8_ACIAO</name>
<dbReference type="InterPro" id="IPR004089">
    <property type="entry name" value="MCPsignal_dom"/>
</dbReference>
<dbReference type="GO" id="GO:0006935">
    <property type="term" value="P:chemotaxis"/>
    <property type="evidence" value="ECO:0007669"/>
    <property type="project" value="UniProtKB-KW"/>
</dbReference>
<dbReference type="FunFam" id="1.10.287.950:FF:000001">
    <property type="entry name" value="Methyl-accepting chemotaxis sensory transducer"/>
    <property type="match status" value="1"/>
</dbReference>
<evidence type="ECO:0000259" key="11">
    <source>
        <dbReference type="PROSITE" id="PS50111"/>
    </source>
</evidence>
<keyword evidence="4 10" id="KW-0812">Transmembrane</keyword>
<evidence type="ECO:0000256" key="5">
    <source>
        <dbReference type="ARBA" id="ARBA00022989"/>
    </source>
</evidence>
<feature type="domain" description="Methyl-accepting transducer" evidence="11">
    <location>
        <begin position="349"/>
        <end position="578"/>
    </location>
</feature>
<evidence type="ECO:0000256" key="8">
    <source>
        <dbReference type="PROSITE-ProRule" id="PRU00284"/>
    </source>
</evidence>
<dbReference type="SUPFAM" id="SSF158472">
    <property type="entry name" value="HAMP domain-like"/>
    <property type="match status" value="1"/>
</dbReference>
<dbReference type="EMBL" id="JAWXYB010000018">
    <property type="protein sequence ID" value="MDX5930712.1"/>
    <property type="molecule type" value="Genomic_DNA"/>
</dbReference>
<evidence type="ECO:0000256" key="6">
    <source>
        <dbReference type="ARBA" id="ARBA00023136"/>
    </source>
</evidence>
<dbReference type="GO" id="GO:0005886">
    <property type="term" value="C:plasma membrane"/>
    <property type="evidence" value="ECO:0007669"/>
    <property type="project" value="UniProtKB-SubCell"/>
</dbReference>
<dbReference type="SMART" id="SM00304">
    <property type="entry name" value="HAMP"/>
    <property type="match status" value="2"/>
</dbReference>
<dbReference type="SUPFAM" id="SSF58104">
    <property type="entry name" value="Methyl-accepting chemotaxis protein (MCP) signaling domain"/>
    <property type="match status" value="1"/>
</dbReference>
<feature type="domain" description="HAMP" evidence="12">
    <location>
        <begin position="211"/>
        <end position="264"/>
    </location>
</feature>
<keyword evidence="14" id="KW-1185">Reference proteome</keyword>
<dbReference type="PROSITE" id="PS50111">
    <property type="entry name" value="CHEMOTAXIS_TRANSDUC_2"/>
    <property type="match status" value="1"/>
</dbReference>
<accession>A0AAW9DQV8</accession>
<protein>
    <submittedName>
        <fullName evidence="13">Methyl-accepting chemotaxis protein</fullName>
    </submittedName>
</protein>
<dbReference type="Gene3D" id="3.30.450.20">
    <property type="entry name" value="PAS domain"/>
    <property type="match status" value="1"/>
</dbReference>
<keyword evidence="6 10" id="KW-0472">Membrane</keyword>
<evidence type="ECO:0000256" key="9">
    <source>
        <dbReference type="SAM" id="Coils"/>
    </source>
</evidence>
<dbReference type="GO" id="GO:0007165">
    <property type="term" value="P:signal transduction"/>
    <property type="evidence" value="ECO:0007669"/>
    <property type="project" value="UniProtKB-KW"/>
</dbReference>
<dbReference type="Gene3D" id="1.10.287.950">
    <property type="entry name" value="Methyl-accepting chemotaxis protein"/>
    <property type="match status" value="1"/>
</dbReference>
<comment type="caution">
    <text evidence="13">The sequence shown here is derived from an EMBL/GenBank/DDBJ whole genome shotgun (WGS) entry which is preliminary data.</text>
</comment>
<keyword evidence="2" id="KW-1003">Cell membrane</keyword>
<evidence type="ECO:0000259" key="12">
    <source>
        <dbReference type="PROSITE" id="PS50885"/>
    </source>
</evidence>
<evidence type="ECO:0000256" key="4">
    <source>
        <dbReference type="ARBA" id="ARBA00022692"/>
    </source>
</evidence>
<dbReference type="PANTHER" id="PTHR43531:SF11">
    <property type="entry name" value="METHYL-ACCEPTING CHEMOTAXIS PROTEIN 3"/>
    <property type="match status" value="1"/>
</dbReference>
<comment type="subcellular location">
    <subcellularLocation>
        <location evidence="1">Cell membrane</location>
        <topology evidence="1">Multi-pass membrane protein</topology>
    </subcellularLocation>
</comment>
<evidence type="ECO:0000256" key="3">
    <source>
        <dbReference type="ARBA" id="ARBA00022500"/>
    </source>
</evidence>
<evidence type="ECO:0000313" key="13">
    <source>
        <dbReference type="EMBL" id="MDX5930712.1"/>
    </source>
</evidence>